<organism evidence="2 3">
    <name type="scientific">Mastigocoleus testarum BC008</name>
    <dbReference type="NCBI Taxonomy" id="371196"/>
    <lineage>
        <taxon>Bacteria</taxon>
        <taxon>Bacillati</taxon>
        <taxon>Cyanobacteriota</taxon>
        <taxon>Cyanophyceae</taxon>
        <taxon>Nostocales</taxon>
        <taxon>Hapalosiphonaceae</taxon>
        <taxon>Mastigocoleus</taxon>
    </lineage>
</organism>
<comment type="caution">
    <text evidence="2">The sequence shown here is derived from an EMBL/GenBank/DDBJ whole genome shotgun (WGS) entry which is preliminary data.</text>
</comment>
<reference evidence="2 3" key="1">
    <citation type="journal article" date="2015" name="Genome Announc.">
        <title>Draft Genome of the Euendolithic (true boring) Cyanobacterium Mastigocoleus testarum strain BC008.</title>
        <authorList>
            <person name="Guida B.S."/>
            <person name="Garcia-Pichel F."/>
        </authorList>
    </citation>
    <scope>NUCLEOTIDE SEQUENCE [LARGE SCALE GENOMIC DNA]</scope>
    <source>
        <strain evidence="2 3">BC008</strain>
    </source>
</reference>
<dbReference type="Pfam" id="PF09655">
    <property type="entry name" value="Nitr_red_assoc"/>
    <property type="match status" value="1"/>
</dbReference>
<keyword evidence="3" id="KW-1185">Reference proteome</keyword>
<name>A0A0V7ZY08_9CYAN</name>
<evidence type="ECO:0000313" key="1">
    <source>
        <dbReference type="EMBL" id="KST69313.1"/>
    </source>
</evidence>
<proteinExistence type="predicted"/>
<dbReference type="EMBL" id="LMTZ01000026">
    <property type="protein sequence ID" value="KST69339.1"/>
    <property type="molecule type" value="Genomic_DNA"/>
</dbReference>
<dbReference type="InterPro" id="IPR013481">
    <property type="entry name" value="NarM"/>
</dbReference>
<evidence type="ECO:0000313" key="2">
    <source>
        <dbReference type="EMBL" id="KST69339.1"/>
    </source>
</evidence>
<protein>
    <submittedName>
        <fullName evidence="2">Nitrate reductase associated protein</fullName>
    </submittedName>
</protein>
<sequence>MTFFQFEADFVDTLRCIPMQVRLKLDTCGVKLKLSHWHQLDDYERKTLVEMPCNTTQESQGYSEYLQGLIVEKTGHKAGELEIDPHPAWTNDQEIPPTTENKAAECGVTIGVEQWKNLTPLQRFALIKLSRPSHENKNFYPALKEFGLIN</sequence>
<dbReference type="RefSeq" id="WP_027846043.1">
    <property type="nucleotide sequence ID" value="NZ_LMTZ01000026.1"/>
</dbReference>
<dbReference type="OrthoDB" id="7263223at2"/>
<gene>
    <name evidence="1" type="ORF">BC008_03750</name>
    <name evidence="2" type="ORF">BC008_03890</name>
</gene>
<dbReference type="AlphaFoldDB" id="A0A0V7ZY08"/>
<dbReference type="Proteomes" id="UP000053372">
    <property type="component" value="Unassembled WGS sequence"/>
</dbReference>
<accession>A0A0V7ZY08</accession>
<dbReference type="EMBL" id="LMTZ01000027">
    <property type="protein sequence ID" value="KST69313.1"/>
    <property type="molecule type" value="Genomic_DNA"/>
</dbReference>
<evidence type="ECO:0000313" key="3">
    <source>
        <dbReference type="Proteomes" id="UP000053372"/>
    </source>
</evidence>
<dbReference type="NCBIfam" id="TIGR02664">
    <property type="entry name" value="nitr_red_assoc"/>
    <property type="match status" value="1"/>
</dbReference>